<evidence type="ECO:0000256" key="5">
    <source>
        <dbReference type="ARBA" id="ARBA00023002"/>
    </source>
</evidence>
<evidence type="ECO:0000256" key="3">
    <source>
        <dbReference type="ARBA" id="ARBA00022643"/>
    </source>
</evidence>
<dbReference type="Proteomes" id="UP000681594">
    <property type="component" value="Unassembled WGS sequence"/>
</dbReference>
<dbReference type="SUPFAM" id="SSF51395">
    <property type="entry name" value="FMN-linked oxidoreductases"/>
    <property type="match status" value="1"/>
</dbReference>
<keyword evidence="4" id="KW-0521">NADP</keyword>
<evidence type="ECO:0000256" key="4">
    <source>
        <dbReference type="ARBA" id="ARBA00022857"/>
    </source>
</evidence>
<reference evidence="7 8" key="1">
    <citation type="submission" date="2021-03" db="EMBL/GenBank/DDBJ databases">
        <authorList>
            <person name="So Y."/>
        </authorList>
    </citation>
    <scope>NUCLEOTIDE SEQUENCE [LARGE SCALE GENOMIC DNA]</scope>
    <source>
        <strain evidence="7 8">SSH11</strain>
    </source>
</reference>
<keyword evidence="2" id="KW-0285">Flavoprotein</keyword>
<dbReference type="InterPro" id="IPR001155">
    <property type="entry name" value="OxRdtase_FMN_N"/>
</dbReference>
<comment type="cofactor">
    <cofactor evidence="1">
        <name>FMN</name>
        <dbReference type="ChEBI" id="CHEBI:58210"/>
    </cofactor>
</comment>
<sequence>MPQAPLLFEPLALRGLTLRNRIVLSPMLTYAAERGHVTDWHLMHLGKFAAGGTGLVFMESTKVDPRGCTTPRDPGLWKDEFIPGLERITRFVKGHGAAIGLQLGHSGRKARNSVPWEGRAPLASHPGLDDGAEWELVAPSAIAASPAAAVPRALSIPEIQDMVACWGAAASRAHRAGFDVLEVHGAHGYLLHQFLSPAANRREDRYGGSPENRMRFAVEVVEEVRRHWPAEKPLFFRVSAIDEDGGSIEETVALCRVLRAKGVDVIDCSSGGMTPRSIVDPADRPGYGYQVPHAARVRAEAGIASMAVGLIVHADQAEAILQQGSADLVAIGREMLHNPNWSLDAAQKLGVGNAFAAIPPAYGYWLEKRDSAGFGGRPSTWQAGIEPARAP</sequence>
<keyword evidence="5" id="KW-0560">Oxidoreductase</keyword>
<feature type="domain" description="NADH:flavin oxidoreductase/NADH oxidase N-terminal" evidence="6">
    <location>
        <begin position="7"/>
        <end position="348"/>
    </location>
</feature>
<dbReference type="EMBL" id="JAGIZB010000001">
    <property type="protein sequence ID" value="MBP0443506.1"/>
    <property type="molecule type" value="Genomic_DNA"/>
</dbReference>
<name>A0ABS4A934_9PROT</name>
<organism evidence="7 8">
    <name type="scientific">Pararoseomonas baculiformis</name>
    <dbReference type="NCBI Taxonomy" id="2820812"/>
    <lineage>
        <taxon>Bacteria</taxon>
        <taxon>Pseudomonadati</taxon>
        <taxon>Pseudomonadota</taxon>
        <taxon>Alphaproteobacteria</taxon>
        <taxon>Acetobacterales</taxon>
        <taxon>Acetobacteraceae</taxon>
        <taxon>Pararoseomonas</taxon>
    </lineage>
</organism>
<dbReference type="Pfam" id="PF00724">
    <property type="entry name" value="Oxidored_FMN"/>
    <property type="match status" value="1"/>
</dbReference>
<evidence type="ECO:0000313" key="7">
    <source>
        <dbReference type="EMBL" id="MBP0443506.1"/>
    </source>
</evidence>
<dbReference type="InterPro" id="IPR013785">
    <property type="entry name" value="Aldolase_TIM"/>
</dbReference>
<accession>A0ABS4A934</accession>
<gene>
    <name evidence="7" type="ORF">J8J14_01830</name>
</gene>
<evidence type="ECO:0000256" key="1">
    <source>
        <dbReference type="ARBA" id="ARBA00001917"/>
    </source>
</evidence>
<keyword evidence="8" id="KW-1185">Reference proteome</keyword>
<proteinExistence type="predicted"/>
<dbReference type="CDD" id="cd02932">
    <property type="entry name" value="OYE_YqiM_FMN"/>
    <property type="match status" value="1"/>
</dbReference>
<dbReference type="RefSeq" id="WP_209377684.1">
    <property type="nucleotide sequence ID" value="NZ_JAGIZB010000001.1"/>
</dbReference>
<dbReference type="PANTHER" id="PTHR43303:SF4">
    <property type="entry name" value="NADPH DEHYDROGENASE C23G7.10C-RELATED"/>
    <property type="match status" value="1"/>
</dbReference>
<dbReference type="InterPro" id="IPR044152">
    <property type="entry name" value="YqjM-like"/>
</dbReference>
<evidence type="ECO:0000256" key="2">
    <source>
        <dbReference type="ARBA" id="ARBA00022630"/>
    </source>
</evidence>
<dbReference type="PANTHER" id="PTHR43303">
    <property type="entry name" value="NADPH DEHYDROGENASE C23G7.10C-RELATED"/>
    <property type="match status" value="1"/>
</dbReference>
<dbReference type="Gene3D" id="3.20.20.70">
    <property type="entry name" value="Aldolase class I"/>
    <property type="match status" value="1"/>
</dbReference>
<evidence type="ECO:0000259" key="6">
    <source>
        <dbReference type="Pfam" id="PF00724"/>
    </source>
</evidence>
<keyword evidence="3" id="KW-0288">FMN</keyword>
<protein>
    <submittedName>
        <fullName evidence="7">NADH:flavin oxidoreductase/NADH oxidase</fullName>
    </submittedName>
</protein>
<evidence type="ECO:0000313" key="8">
    <source>
        <dbReference type="Proteomes" id="UP000681594"/>
    </source>
</evidence>
<comment type="caution">
    <text evidence="7">The sequence shown here is derived from an EMBL/GenBank/DDBJ whole genome shotgun (WGS) entry which is preliminary data.</text>
</comment>